<feature type="compositionally biased region" description="Low complexity" evidence="1">
    <location>
        <begin position="58"/>
        <end position="89"/>
    </location>
</feature>
<comment type="caution">
    <text evidence="2">The sequence shown here is derived from an EMBL/GenBank/DDBJ whole genome shotgun (WGS) entry which is preliminary data.</text>
</comment>
<feature type="compositionally biased region" description="Polar residues" evidence="1">
    <location>
        <begin position="37"/>
        <end position="51"/>
    </location>
</feature>
<evidence type="ECO:0000313" key="3">
    <source>
        <dbReference type="Proteomes" id="UP000708208"/>
    </source>
</evidence>
<gene>
    <name evidence="2" type="ORF">AFUS01_LOCUS31343</name>
</gene>
<keyword evidence="3" id="KW-1185">Reference proteome</keyword>
<evidence type="ECO:0000256" key="1">
    <source>
        <dbReference type="SAM" id="MobiDB-lite"/>
    </source>
</evidence>
<feature type="region of interest" description="Disordered" evidence="1">
    <location>
        <begin position="31"/>
        <end position="141"/>
    </location>
</feature>
<feature type="non-terminal residue" evidence="2">
    <location>
        <position position="1"/>
    </location>
</feature>
<dbReference type="Proteomes" id="UP000708208">
    <property type="component" value="Unassembled WGS sequence"/>
</dbReference>
<protein>
    <submittedName>
        <fullName evidence="2">Uncharacterized protein</fullName>
    </submittedName>
</protein>
<sequence>SWLVMYFLGEDVWPETWCYCAKLDTNRRDSSIFEDPNGSTPSVQPSAQLSFDNEPLLAAAAPVPSTSSAAVTTSATAMAGSGNGNSNLSGPGGYSSGGVSCSSGGKHHPPPPHPSTSSSSSRWPKSNKPNWSQPGGNEIYELRHDAISTIYK</sequence>
<name>A0A8J2PG58_9HEXA</name>
<dbReference type="AlphaFoldDB" id="A0A8J2PG58"/>
<dbReference type="EMBL" id="CAJVCH010496430">
    <property type="protein sequence ID" value="CAG7820978.1"/>
    <property type="molecule type" value="Genomic_DNA"/>
</dbReference>
<reference evidence="2" key="1">
    <citation type="submission" date="2021-06" db="EMBL/GenBank/DDBJ databases">
        <authorList>
            <person name="Hodson N. C."/>
            <person name="Mongue J. A."/>
            <person name="Jaron S. K."/>
        </authorList>
    </citation>
    <scope>NUCLEOTIDE SEQUENCE</scope>
</reference>
<feature type="compositionally biased region" description="Low complexity" evidence="1">
    <location>
        <begin position="115"/>
        <end position="129"/>
    </location>
</feature>
<organism evidence="2 3">
    <name type="scientific">Allacma fusca</name>
    <dbReference type="NCBI Taxonomy" id="39272"/>
    <lineage>
        <taxon>Eukaryota</taxon>
        <taxon>Metazoa</taxon>
        <taxon>Ecdysozoa</taxon>
        <taxon>Arthropoda</taxon>
        <taxon>Hexapoda</taxon>
        <taxon>Collembola</taxon>
        <taxon>Symphypleona</taxon>
        <taxon>Sminthuridae</taxon>
        <taxon>Allacma</taxon>
    </lineage>
</organism>
<accession>A0A8J2PG58</accession>
<evidence type="ECO:0000313" key="2">
    <source>
        <dbReference type="EMBL" id="CAG7820978.1"/>
    </source>
</evidence>
<proteinExistence type="predicted"/>